<dbReference type="AlphaFoldDB" id="A0A150PWV0"/>
<dbReference type="Pfam" id="PF09351">
    <property type="entry name" value="DUF1993"/>
    <property type="match status" value="1"/>
</dbReference>
<dbReference type="Proteomes" id="UP000075604">
    <property type="component" value="Unassembled WGS sequence"/>
</dbReference>
<proteinExistence type="predicted"/>
<dbReference type="Gene3D" id="1.20.120.450">
    <property type="entry name" value="dinb family like domain"/>
    <property type="match status" value="1"/>
</dbReference>
<evidence type="ECO:0000313" key="2">
    <source>
        <dbReference type="Proteomes" id="UP000075604"/>
    </source>
</evidence>
<organism evidence="1 2">
    <name type="scientific">Sorangium cellulosum</name>
    <name type="common">Polyangium cellulosum</name>
    <dbReference type="NCBI Taxonomy" id="56"/>
    <lineage>
        <taxon>Bacteria</taxon>
        <taxon>Pseudomonadati</taxon>
        <taxon>Myxococcota</taxon>
        <taxon>Polyangia</taxon>
        <taxon>Polyangiales</taxon>
        <taxon>Polyangiaceae</taxon>
        <taxon>Sorangium</taxon>
    </lineage>
</organism>
<dbReference type="EMBL" id="JELX01001048">
    <property type="protein sequence ID" value="KYF60150.1"/>
    <property type="molecule type" value="Genomic_DNA"/>
</dbReference>
<accession>A0A150PWV0</accession>
<gene>
    <name evidence="1" type="ORF">BE04_28455</name>
</gene>
<name>A0A150PWV0_SORCE</name>
<sequence>MTIALHSLTTGTFVPFLRNLSALLDKAAAQGHDGAALAQIRLAPDMLPLSMQVRFVCDQARFGVARLVGEEPPAVADADADADLAGFKARIERTIAYVESVAADRYRGAETRTIAFPLAADLSVEFTGEQFLRDFAFPNFYFHLVTSYDILRNQGVQIGKADYMAHIGYALRGTPPAEGSGRQ</sequence>
<dbReference type="PANTHER" id="PTHR36922">
    <property type="entry name" value="BLL2446 PROTEIN"/>
    <property type="match status" value="1"/>
</dbReference>
<evidence type="ECO:0008006" key="3">
    <source>
        <dbReference type="Google" id="ProtNLM"/>
    </source>
</evidence>
<dbReference type="SUPFAM" id="SSF109854">
    <property type="entry name" value="DinB/YfiT-like putative metalloenzymes"/>
    <property type="match status" value="1"/>
</dbReference>
<dbReference type="InterPro" id="IPR034660">
    <property type="entry name" value="DinB/YfiT-like"/>
</dbReference>
<comment type="caution">
    <text evidence="1">The sequence shown here is derived from an EMBL/GenBank/DDBJ whole genome shotgun (WGS) entry which is preliminary data.</text>
</comment>
<dbReference type="InterPro" id="IPR018531">
    <property type="entry name" value="DUF1993"/>
</dbReference>
<reference evidence="1 2" key="1">
    <citation type="submission" date="2014-02" db="EMBL/GenBank/DDBJ databases">
        <title>The small core and large imbalanced accessory genome model reveals a collaborative survival strategy of Sorangium cellulosum strains in nature.</title>
        <authorList>
            <person name="Han K."/>
            <person name="Peng R."/>
            <person name="Blom J."/>
            <person name="Li Y.-Z."/>
        </authorList>
    </citation>
    <scope>NUCLEOTIDE SEQUENCE [LARGE SCALE GENOMIC DNA]</scope>
    <source>
        <strain evidence="1 2">So0157-18</strain>
    </source>
</reference>
<dbReference type="PANTHER" id="PTHR36922:SF1">
    <property type="entry name" value="DUF1993 DOMAIN-CONTAINING PROTEIN"/>
    <property type="match status" value="1"/>
</dbReference>
<protein>
    <recommendedName>
        <fullName evidence="3">DUF1993 domain-containing protein</fullName>
    </recommendedName>
</protein>
<evidence type="ECO:0000313" key="1">
    <source>
        <dbReference type="EMBL" id="KYF60150.1"/>
    </source>
</evidence>